<organism evidence="2 3">
    <name type="scientific">Ceratopteris richardii</name>
    <name type="common">Triangle waterfern</name>
    <dbReference type="NCBI Taxonomy" id="49495"/>
    <lineage>
        <taxon>Eukaryota</taxon>
        <taxon>Viridiplantae</taxon>
        <taxon>Streptophyta</taxon>
        <taxon>Embryophyta</taxon>
        <taxon>Tracheophyta</taxon>
        <taxon>Polypodiopsida</taxon>
        <taxon>Polypodiidae</taxon>
        <taxon>Polypodiales</taxon>
        <taxon>Pteridineae</taxon>
        <taxon>Pteridaceae</taxon>
        <taxon>Parkerioideae</taxon>
        <taxon>Ceratopteris</taxon>
    </lineage>
</organism>
<feature type="region of interest" description="Disordered" evidence="1">
    <location>
        <begin position="1"/>
        <end position="46"/>
    </location>
</feature>
<gene>
    <name evidence="2" type="ORF">KP509_36G045700</name>
</gene>
<proteinExistence type="predicted"/>
<evidence type="ECO:0000256" key="1">
    <source>
        <dbReference type="SAM" id="MobiDB-lite"/>
    </source>
</evidence>
<evidence type="ECO:0000313" key="3">
    <source>
        <dbReference type="Proteomes" id="UP000825935"/>
    </source>
</evidence>
<evidence type="ECO:0008006" key="4">
    <source>
        <dbReference type="Google" id="ProtNLM"/>
    </source>
</evidence>
<name>A0A8T2QCP9_CERRI</name>
<keyword evidence="3" id="KW-1185">Reference proteome</keyword>
<evidence type="ECO:0000313" key="2">
    <source>
        <dbReference type="EMBL" id="KAH7281398.1"/>
    </source>
</evidence>
<feature type="compositionally biased region" description="Polar residues" evidence="1">
    <location>
        <begin position="16"/>
        <end position="31"/>
    </location>
</feature>
<protein>
    <recommendedName>
        <fullName evidence="4">VQ domain-containing protein</fullName>
    </recommendedName>
</protein>
<reference evidence="2" key="1">
    <citation type="submission" date="2021-08" db="EMBL/GenBank/DDBJ databases">
        <title>WGS assembly of Ceratopteris richardii.</title>
        <authorList>
            <person name="Marchant D.B."/>
            <person name="Chen G."/>
            <person name="Jenkins J."/>
            <person name="Shu S."/>
            <person name="Leebens-Mack J."/>
            <person name="Grimwood J."/>
            <person name="Schmutz J."/>
            <person name="Soltis P."/>
            <person name="Soltis D."/>
            <person name="Chen Z.-H."/>
        </authorList>
    </citation>
    <scope>NUCLEOTIDE SEQUENCE</scope>
    <source>
        <strain evidence="2">Whitten #5841</strain>
        <tissue evidence="2">Leaf</tissue>
    </source>
</reference>
<sequence length="223" mass="24559">MQGRNQVLLSHGTAADMSSPSANIPSRSVGQKRQAPIPLSGREFPPCHKRIKPAESHIDGSSEYGVTPVARKIIVDKKDFKHVVHHFTGKHTLSTSATAIFNAAPPVQAYRSSCSCHSYGRVTSCDNTALVNLIYQSLHTLQAVTGYLLLQPTYDLPKNQTSVSTTAWKETQRHPAKQPTMENPSRLYLEQKCDQFPLNPLTQGTSTSVPFQSFEPMSLAPLF</sequence>
<accession>A0A8T2QCP9</accession>
<dbReference type="EMBL" id="CM035441">
    <property type="protein sequence ID" value="KAH7281398.1"/>
    <property type="molecule type" value="Genomic_DNA"/>
</dbReference>
<comment type="caution">
    <text evidence="2">The sequence shown here is derived from an EMBL/GenBank/DDBJ whole genome shotgun (WGS) entry which is preliminary data.</text>
</comment>
<dbReference type="Proteomes" id="UP000825935">
    <property type="component" value="Chromosome 36"/>
</dbReference>
<dbReference type="AlphaFoldDB" id="A0A8T2QCP9"/>